<reference evidence="5" key="1">
    <citation type="submission" date="2020-02" db="EMBL/GenBank/DDBJ databases">
        <authorList>
            <person name="Meier V. D."/>
        </authorList>
    </citation>
    <scope>NUCLEOTIDE SEQUENCE</scope>
    <source>
        <strain evidence="5">AVDCRST_MAG10</strain>
    </source>
</reference>
<keyword evidence="1 5" id="KW-0328">Glycosyltransferase</keyword>
<dbReference type="Gene3D" id="3.40.50.2000">
    <property type="entry name" value="Glycogen Phosphorylase B"/>
    <property type="match status" value="2"/>
</dbReference>
<dbReference type="CDD" id="cd03801">
    <property type="entry name" value="GT4_PimA-like"/>
    <property type="match status" value="1"/>
</dbReference>
<dbReference type="InterPro" id="IPR028098">
    <property type="entry name" value="Glyco_trans_4-like_N"/>
</dbReference>
<organism evidence="5">
    <name type="scientific">uncultured Acidimicrobiales bacterium</name>
    <dbReference type="NCBI Taxonomy" id="310071"/>
    <lineage>
        <taxon>Bacteria</taxon>
        <taxon>Bacillati</taxon>
        <taxon>Actinomycetota</taxon>
        <taxon>Acidimicrobiia</taxon>
        <taxon>Acidimicrobiales</taxon>
        <taxon>environmental samples</taxon>
    </lineage>
</organism>
<evidence type="ECO:0000313" key="5">
    <source>
        <dbReference type="EMBL" id="CAA9271390.1"/>
    </source>
</evidence>
<accession>A0A6J4J9A6</accession>
<sequence length="389" mass="41391">MRVAILTREYPPEVYGGAGVHVTHLVEQLSKLAEVDVQCFGAPRDEPGVHAYQPWPAIAADRADEAALQAMSVDLPMAAGCRGADVVHSHTWYANLGGHLAKLLHGIPHVMTAHSLEPLRPWKAEQLGGGYALALFCERTAVEGADAVVAVSAGMRDDVLATYPAVDPDRVVVIHNGIDTDAWRPAADTGAFERRGIDPNRPSVVFVGRITRQKGIEHALVAADAIDPEAQVVFCAGAPDTPEIGAEMRRRAASLTARRGRVVWIEEMIPHAELIQILTAASVFLCPSVYEPFGLTNLEAMACETPVVASAVGGIPEIVVEDVTGYLVPYVPDGVAFAAALAGRVNALLADPDRAAAMGRAGRLRAIEHFGWPAVAARTVALYDRLIAP</sequence>
<evidence type="ECO:0000256" key="2">
    <source>
        <dbReference type="ARBA" id="ARBA00022679"/>
    </source>
</evidence>
<evidence type="ECO:0000259" key="3">
    <source>
        <dbReference type="Pfam" id="PF00534"/>
    </source>
</evidence>
<name>A0A6J4J9A6_9ACTN</name>
<dbReference type="EC" id="2.4.1.21" evidence="5"/>
<dbReference type="AlphaFoldDB" id="A0A6J4J9A6"/>
<dbReference type="GO" id="GO:0009011">
    <property type="term" value="F:alpha-1,4-glucan glucosyltransferase (ADP-glucose donor) activity"/>
    <property type="evidence" value="ECO:0007669"/>
    <property type="project" value="UniProtKB-EC"/>
</dbReference>
<dbReference type="InterPro" id="IPR011875">
    <property type="entry name" value="M1P_synthase"/>
</dbReference>
<dbReference type="InterPro" id="IPR050194">
    <property type="entry name" value="Glycosyltransferase_grp1"/>
</dbReference>
<protein>
    <submittedName>
        <fullName evidence="5">Glycogen synthase, ADP-glucose transglucosylase</fullName>
        <ecNumber evidence="5">2.4.1.21</ecNumber>
    </submittedName>
</protein>
<feature type="domain" description="Glycosyl transferase family 1" evidence="3">
    <location>
        <begin position="193"/>
        <end position="364"/>
    </location>
</feature>
<evidence type="ECO:0000256" key="1">
    <source>
        <dbReference type="ARBA" id="ARBA00022676"/>
    </source>
</evidence>
<dbReference type="Pfam" id="PF00534">
    <property type="entry name" value="Glycos_transf_1"/>
    <property type="match status" value="1"/>
</dbReference>
<dbReference type="InterPro" id="IPR001296">
    <property type="entry name" value="Glyco_trans_1"/>
</dbReference>
<keyword evidence="2 5" id="KW-0808">Transferase</keyword>
<dbReference type="GO" id="GO:1901137">
    <property type="term" value="P:carbohydrate derivative biosynthetic process"/>
    <property type="evidence" value="ECO:0007669"/>
    <property type="project" value="UniProtKB-ARBA"/>
</dbReference>
<dbReference type="SUPFAM" id="SSF53756">
    <property type="entry name" value="UDP-Glycosyltransferase/glycogen phosphorylase"/>
    <property type="match status" value="1"/>
</dbReference>
<dbReference type="PANTHER" id="PTHR45947:SF3">
    <property type="entry name" value="SULFOQUINOVOSYL TRANSFERASE SQD2"/>
    <property type="match status" value="1"/>
</dbReference>
<feature type="domain" description="Glycosyltransferase subfamily 4-like N-terminal" evidence="4">
    <location>
        <begin position="15"/>
        <end position="181"/>
    </location>
</feature>
<dbReference type="Pfam" id="PF13439">
    <property type="entry name" value="Glyco_transf_4"/>
    <property type="match status" value="1"/>
</dbReference>
<dbReference type="NCBIfam" id="TIGR02149">
    <property type="entry name" value="glgA_Coryne"/>
    <property type="match status" value="1"/>
</dbReference>
<gene>
    <name evidence="5" type="ORF">AVDCRST_MAG10-3316</name>
</gene>
<dbReference type="GO" id="GO:0009250">
    <property type="term" value="P:glucan biosynthetic process"/>
    <property type="evidence" value="ECO:0007669"/>
    <property type="project" value="InterPro"/>
</dbReference>
<dbReference type="EMBL" id="CADCTB010000201">
    <property type="protein sequence ID" value="CAA9271390.1"/>
    <property type="molecule type" value="Genomic_DNA"/>
</dbReference>
<evidence type="ECO:0000259" key="4">
    <source>
        <dbReference type="Pfam" id="PF13439"/>
    </source>
</evidence>
<proteinExistence type="predicted"/>
<dbReference type="PANTHER" id="PTHR45947">
    <property type="entry name" value="SULFOQUINOVOSYL TRANSFERASE SQD2"/>
    <property type="match status" value="1"/>
</dbReference>